<keyword evidence="1" id="KW-1133">Transmembrane helix</keyword>
<proteinExistence type="predicted"/>
<evidence type="ECO:0000313" key="2">
    <source>
        <dbReference type="EMBL" id="RAK22695.1"/>
    </source>
</evidence>
<dbReference type="SUPFAM" id="SSF53756">
    <property type="entry name" value="UDP-Glycosyltransferase/glycogen phosphorylase"/>
    <property type="match status" value="1"/>
</dbReference>
<dbReference type="AlphaFoldDB" id="A0A327YSK9"/>
<dbReference type="Proteomes" id="UP000249620">
    <property type="component" value="Unassembled WGS sequence"/>
</dbReference>
<keyword evidence="1" id="KW-0472">Membrane</keyword>
<name>A0A327YSK9_9FLAO</name>
<reference evidence="2 3" key="1">
    <citation type="submission" date="2018-06" db="EMBL/GenBank/DDBJ databases">
        <title>Genomic Encyclopedia of Type Strains, Phase III (KMG-III): the genomes of soil and plant-associated and newly described type strains.</title>
        <authorList>
            <person name="Whitman W."/>
        </authorList>
    </citation>
    <scope>NUCLEOTIDE SEQUENCE [LARGE SCALE GENOMIC DNA]</scope>
    <source>
        <strain evidence="2 3">CGMCC 1.12398</strain>
    </source>
</reference>
<keyword evidence="1" id="KW-0812">Transmembrane</keyword>
<dbReference type="RefSeq" id="WP_111566909.1">
    <property type="nucleotide sequence ID" value="NZ_QLMI01000004.1"/>
</dbReference>
<sequence length="494" mass="58988">MNSISSQDEIKKIILHIEEKWPVEKWEINHIKIWPYLRIKLYIHLLMMMNKKLEKEETTSDVKQPSSSKKTIFSKLFLIFSSFFKLNFFFFSLKKKSHLLFGSHIHRVKQNGLYFNRFYDSLVDIHHLKNEVYNVEYQKVYPNTFNKEAVISLEQEVRSYKNLLKFKEKFTPKNDSISLESYDDFYAYLKQLPIRLDLLRFSVSDLKNWSRRVIALQPFFRRFYKKTQPKTVVFLGFYGYDDLYAALLTANQMGIKTVDFQHGPQTNIHMVFSSWTKFPLEGYALLPKEFWNWDEFSKMNIKKWCFKNHSIAKVVGQPFVNYWLKNNHFERNESNTIIYSLQTFPFEIQDMLTSKIIQLIKDLPYQWILRLHPRNYIEIEEIKAFLIQNQIEDKTIIQSSINEMPLPKALLSSIVHITNFSGCLIEAHLLGVPTILINNIGKEMFYQYIDDKLVYYFNPEEERFLNDVASCIHSLENSNQTESIQEYPNPFLNT</sequence>
<evidence type="ECO:0000313" key="3">
    <source>
        <dbReference type="Proteomes" id="UP000249620"/>
    </source>
</evidence>
<dbReference type="EMBL" id="QLMI01000004">
    <property type="protein sequence ID" value="RAK22695.1"/>
    <property type="molecule type" value="Genomic_DNA"/>
</dbReference>
<protein>
    <recommendedName>
        <fullName evidence="4">Capsular polysaccharide biosynthesis protein</fullName>
    </recommendedName>
</protein>
<comment type="caution">
    <text evidence="2">The sequence shown here is derived from an EMBL/GenBank/DDBJ whole genome shotgun (WGS) entry which is preliminary data.</text>
</comment>
<accession>A0A327YSK9</accession>
<organism evidence="2 3">
    <name type="scientific">Flavobacterium aquaticum</name>
    <dbReference type="NCBI Taxonomy" id="1236486"/>
    <lineage>
        <taxon>Bacteria</taxon>
        <taxon>Pseudomonadati</taxon>
        <taxon>Bacteroidota</taxon>
        <taxon>Flavobacteriia</taxon>
        <taxon>Flavobacteriales</taxon>
        <taxon>Flavobacteriaceae</taxon>
        <taxon>Flavobacterium</taxon>
    </lineage>
</organism>
<dbReference type="OrthoDB" id="8704783at2"/>
<keyword evidence="3" id="KW-1185">Reference proteome</keyword>
<evidence type="ECO:0008006" key="4">
    <source>
        <dbReference type="Google" id="ProtNLM"/>
    </source>
</evidence>
<evidence type="ECO:0000256" key="1">
    <source>
        <dbReference type="SAM" id="Phobius"/>
    </source>
</evidence>
<feature type="transmembrane region" description="Helical" evidence="1">
    <location>
        <begin position="72"/>
        <end position="93"/>
    </location>
</feature>
<gene>
    <name evidence="2" type="ORF">B0I03_104221</name>
</gene>